<comment type="caution">
    <text evidence="1">The sequence shown here is derived from an EMBL/GenBank/DDBJ whole genome shotgun (WGS) entry which is preliminary data.</text>
</comment>
<evidence type="ECO:0000313" key="1">
    <source>
        <dbReference type="EMBL" id="KLE31015.1"/>
    </source>
</evidence>
<dbReference type="AlphaFoldDB" id="A0A0G9MK03"/>
<dbReference type="PATRIC" id="fig|502682.8.peg.2477"/>
<gene>
    <name evidence="1" type="ORF">AAW01_12150</name>
</gene>
<dbReference type="EMBL" id="LBHC01000003">
    <property type="protein sequence ID" value="KLE31015.1"/>
    <property type="molecule type" value="Genomic_DNA"/>
</dbReference>
<evidence type="ECO:0000313" key="2">
    <source>
        <dbReference type="Proteomes" id="UP000053070"/>
    </source>
</evidence>
<organism evidence="1 2">
    <name type="scientific">Aurantiacibacter gangjinensis</name>
    <dbReference type="NCBI Taxonomy" id="502682"/>
    <lineage>
        <taxon>Bacteria</taxon>
        <taxon>Pseudomonadati</taxon>
        <taxon>Pseudomonadota</taxon>
        <taxon>Alphaproteobacteria</taxon>
        <taxon>Sphingomonadales</taxon>
        <taxon>Erythrobacteraceae</taxon>
        <taxon>Aurantiacibacter</taxon>
    </lineage>
</organism>
<reference evidence="1 2" key="1">
    <citation type="submission" date="2015-04" db="EMBL/GenBank/DDBJ databases">
        <title>The draft genome sequence of Erythrobacr gangjinensis K7-2.</title>
        <authorList>
            <person name="Zhuang L."/>
            <person name="Liu Y."/>
            <person name="Shao Z."/>
        </authorList>
    </citation>
    <scope>NUCLEOTIDE SEQUENCE [LARGE SCALE GENOMIC DNA]</scope>
    <source>
        <strain evidence="1 2">K7-2</strain>
    </source>
</reference>
<proteinExistence type="predicted"/>
<dbReference type="Proteomes" id="UP000053070">
    <property type="component" value="Unassembled WGS sequence"/>
</dbReference>
<accession>A0A0G9MK03</accession>
<sequence>MQPDLLTAAYPFDQNRLEVLDTTDAIQVYADAININGAGEERFFRGGGLTGPVYNGNEQYGATYQLGARIRF</sequence>
<dbReference type="STRING" id="502682.BMF35_b0172"/>
<name>A0A0G9MK03_9SPHN</name>
<keyword evidence="2" id="KW-1185">Reference proteome</keyword>
<protein>
    <submittedName>
        <fullName evidence="1">Uncharacterized protein</fullName>
    </submittedName>
</protein>